<sequence>MTTVSLELITITRDRKINLQGKTTWREIFFIFIIPFKELGELVEEFDGEFPNLSAMINKFKRPKNAKVVFDNYLRVLSEESVSILDKFLYMLYVGRIKLGQTYDIDVFKELVMKEFEEQKQYDDREAELKKVTAREEKEKNIARNERLHTNVDQILTKVNELDSKVDLIIQKFTKDGGSKKKRKYRTKKR</sequence>
<organism evidence="1">
    <name type="scientific">viral metagenome</name>
    <dbReference type="NCBI Taxonomy" id="1070528"/>
    <lineage>
        <taxon>unclassified sequences</taxon>
        <taxon>metagenomes</taxon>
        <taxon>organismal metagenomes</taxon>
    </lineage>
</organism>
<name>A0A6C0CGN4_9ZZZZ</name>
<protein>
    <submittedName>
        <fullName evidence="1">Uncharacterized protein</fullName>
    </submittedName>
</protein>
<dbReference type="EMBL" id="MN739399">
    <property type="protein sequence ID" value="QHT02784.1"/>
    <property type="molecule type" value="Genomic_DNA"/>
</dbReference>
<evidence type="ECO:0000313" key="1">
    <source>
        <dbReference type="EMBL" id="QHT02784.1"/>
    </source>
</evidence>
<proteinExistence type="predicted"/>
<dbReference type="AlphaFoldDB" id="A0A6C0CGN4"/>
<accession>A0A6C0CGN4</accession>
<reference evidence="1" key="1">
    <citation type="journal article" date="2020" name="Nature">
        <title>Giant virus diversity and host interactions through global metagenomics.</title>
        <authorList>
            <person name="Schulz F."/>
            <person name="Roux S."/>
            <person name="Paez-Espino D."/>
            <person name="Jungbluth S."/>
            <person name="Walsh D.A."/>
            <person name="Denef V.J."/>
            <person name="McMahon K.D."/>
            <person name="Konstantinidis K.T."/>
            <person name="Eloe-Fadrosh E.A."/>
            <person name="Kyrpides N.C."/>
            <person name="Woyke T."/>
        </authorList>
    </citation>
    <scope>NUCLEOTIDE SEQUENCE</scope>
    <source>
        <strain evidence="1">GVMAG-M-3300020595-32</strain>
    </source>
</reference>